<dbReference type="InterPro" id="IPR058912">
    <property type="entry name" value="HTH_animal"/>
</dbReference>
<dbReference type="PANTHER" id="PTHR21301:SF10">
    <property type="entry name" value="REVERSE TRANSCRIPTASE DOMAIN-CONTAINING PROTEIN"/>
    <property type="match status" value="1"/>
</dbReference>
<evidence type="ECO:0000313" key="3">
    <source>
        <dbReference type="Proteomes" id="UP000281553"/>
    </source>
</evidence>
<proteinExistence type="predicted"/>
<dbReference type="EMBL" id="UYRU01041848">
    <property type="protein sequence ID" value="VDK70428.1"/>
    <property type="molecule type" value="Genomic_DNA"/>
</dbReference>
<sequence length="233" mass="26768">MSSCQHRVRGSGEVAFHAGHLVPGRPLSYLPSISDVLHACVFFAVRLALLELTRAVCVPSGKQDEDLWLCEGEGVVLLLYVFIDYRQFILAVDCDLMLMQPAVSQWLEYLLLSPKFWATYVYDTFVISRRNKVREFKAQLNSIFPAIQFTIEEEENQLPFLDVQVTKLKDSGLSSNYPVWHKRTCVKTHFQRVQAHLSDESGKKEDVKDLNALFDTNGYPKSLIRKCRKKPRL</sequence>
<protein>
    <recommendedName>
        <fullName evidence="1">Helix-turn-helix domain-containing protein</fullName>
    </recommendedName>
</protein>
<organism evidence="2 3">
    <name type="scientific">Dibothriocephalus latus</name>
    <name type="common">Fish tapeworm</name>
    <name type="synonym">Diphyllobothrium latum</name>
    <dbReference type="NCBI Taxonomy" id="60516"/>
    <lineage>
        <taxon>Eukaryota</taxon>
        <taxon>Metazoa</taxon>
        <taxon>Spiralia</taxon>
        <taxon>Lophotrochozoa</taxon>
        <taxon>Platyhelminthes</taxon>
        <taxon>Cestoda</taxon>
        <taxon>Eucestoda</taxon>
        <taxon>Diphyllobothriidea</taxon>
        <taxon>Diphyllobothriidae</taxon>
        <taxon>Dibothriocephalus</taxon>
    </lineage>
</organism>
<reference evidence="2 3" key="1">
    <citation type="submission" date="2018-11" db="EMBL/GenBank/DDBJ databases">
        <authorList>
            <consortium name="Pathogen Informatics"/>
        </authorList>
    </citation>
    <scope>NUCLEOTIDE SEQUENCE [LARGE SCALE GENOMIC DNA]</scope>
</reference>
<accession>A0A3P6TVP1</accession>
<keyword evidence="3" id="KW-1185">Reference proteome</keyword>
<dbReference type="Pfam" id="PF26215">
    <property type="entry name" value="HTH_animal"/>
    <property type="match status" value="1"/>
</dbReference>
<name>A0A3P6TVP1_DIBLA</name>
<evidence type="ECO:0000259" key="1">
    <source>
        <dbReference type="Pfam" id="PF26215"/>
    </source>
</evidence>
<dbReference type="AlphaFoldDB" id="A0A3P6TVP1"/>
<dbReference type="OrthoDB" id="6143221at2759"/>
<dbReference type="PANTHER" id="PTHR21301">
    <property type="entry name" value="REVERSE TRANSCRIPTASE"/>
    <property type="match status" value="1"/>
</dbReference>
<evidence type="ECO:0000313" key="2">
    <source>
        <dbReference type="EMBL" id="VDK70428.1"/>
    </source>
</evidence>
<feature type="domain" description="Helix-turn-helix" evidence="1">
    <location>
        <begin position="174"/>
        <end position="229"/>
    </location>
</feature>
<gene>
    <name evidence="2" type="ORF">DILT_LOCUS2243</name>
</gene>
<dbReference type="Proteomes" id="UP000281553">
    <property type="component" value="Unassembled WGS sequence"/>
</dbReference>